<dbReference type="PANTHER" id="PTHR43858">
    <property type="entry name" value="ENERGY-DEPENDENT TRANSLATIONAL THROTTLE PROTEIN ETTA"/>
    <property type="match status" value="1"/>
</dbReference>
<accession>V5WLX7</accession>
<proteinExistence type="predicted"/>
<organism evidence="2 3">
    <name type="scientific">Salinispira pacifica</name>
    <dbReference type="NCBI Taxonomy" id="1307761"/>
    <lineage>
        <taxon>Bacteria</taxon>
        <taxon>Pseudomonadati</taxon>
        <taxon>Spirochaetota</taxon>
        <taxon>Spirochaetia</taxon>
        <taxon>Spirochaetales</taxon>
        <taxon>Spirochaetaceae</taxon>
        <taxon>Salinispira</taxon>
    </lineage>
</organism>
<dbReference type="AlphaFoldDB" id="V5WLX7"/>
<protein>
    <submittedName>
        <fullName evidence="2">ABC transporter, ATP-binding protein</fullName>
    </submittedName>
</protein>
<dbReference type="Gene3D" id="3.40.50.300">
    <property type="entry name" value="P-loop containing nucleotide triphosphate hydrolases"/>
    <property type="match status" value="1"/>
</dbReference>
<name>V5WLX7_9SPIO</name>
<keyword evidence="2" id="KW-0067">ATP-binding</keyword>
<evidence type="ECO:0000259" key="1">
    <source>
        <dbReference type="Pfam" id="PF00005"/>
    </source>
</evidence>
<dbReference type="Proteomes" id="UP000018680">
    <property type="component" value="Chromosome"/>
</dbReference>
<keyword evidence="3" id="KW-1185">Reference proteome</keyword>
<dbReference type="STRING" id="1307761.L21SP2_2741"/>
<evidence type="ECO:0000313" key="3">
    <source>
        <dbReference type="Proteomes" id="UP000018680"/>
    </source>
</evidence>
<dbReference type="eggNOG" id="COG0488">
    <property type="taxonomic scope" value="Bacteria"/>
</dbReference>
<dbReference type="HOGENOM" id="CLU_1425282_0_0_12"/>
<sequence>MSNGEDKKVIYSMHKVSRHHGTRQVIKDISLSYFYGAKIGVIGLNGSGKSTLLKIMAGVDTEYNGDISVSPGFSIGYLEQEPQLEAGKTVKEIVSEGVQETVDLLAEYDKINESFADPDADMEKLLERQGEVQERLDELDAWNLDSRLDLAMDALRCPPQDQTVDTLSGGNAGGWPCAGSC</sequence>
<evidence type="ECO:0000313" key="2">
    <source>
        <dbReference type="EMBL" id="AHC16091.1"/>
    </source>
</evidence>
<dbReference type="GO" id="GO:0016887">
    <property type="term" value="F:ATP hydrolysis activity"/>
    <property type="evidence" value="ECO:0007669"/>
    <property type="project" value="InterPro"/>
</dbReference>
<dbReference type="GO" id="GO:0045900">
    <property type="term" value="P:negative regulation of translational elongation"/>
    <property type="evidence" value="ECO:0007669"/>
    <property type="project" value="InterPro"/>
</dbReference>
<gene>
    <name evidence="2" type="ORF">L21SP2_2741</name>
</gene>
<feature type="domain" description="ABC transporter" evidence="1">
    <location>
        <begin position="27"/>
        <end position="171"/>
    </location>
</feature>
<dbReference type="InterPro" id="IPR027417">
    <property type="entry name" value="P-loop_NTPase"/>
</dbReference>
<dbReference type="InterPro" id="IPR003439">
    <property type="entry name" value="ABC_transporter-like_ATP-bd"/>
</dbReference>
<dbReference type="Pfam" id="PF00005">
    <property type="entry name" value="ABC_tran"/>
    <property type="match status" value="1"/>
</dbReference>
<dbReference type="PANTHER" id="PTHR43858:SF1">
    <property type="entry name" value="ABC TRANSPORTER-RELATED PROTEIN"/>
    <property type="match status" value="1"/>
</dbReference>
<dbReference type="EMBL" id="CP006939">
    <property type="protein sequence ID" value="AHC16091.1"/>
    <property type="molecule type" value="Genomic_DNA"/>
</dbReference>
<reference evidence="2 3" key="1">
    <citation type="journal article" date="2015" name="Stand. Genomic Sci.">
        <title>Complete genome sequence and description of Salinispira pacifica gen. nov., sp. nov., a novel spirochaete isolated form a hypersaline microbial mat.</title>
        <authorList>
            <person name="Ben Hania W."/>
            <person name="Joseph M."/>
            <person name="Schumann P."/>
            <person name="Bunk B."/>
            <person name="Fiebig A."/>
            <person name="Sproer C."/>
            <person name="Klenk H.P."/>
            <person name="Fardeau M.L."/>
            <person name="Spring S."/>
        </authorList>
    </citation>
    <scope>NUCLEOTIDE SEQUENCE [LARGE SCALE GENOMIC DNA]</scope>
    <source>
        <strain evidence="2 3">L21-RPul-D2</strain>
    </source>
</reference>
<dbReference type="InterPro" id="IPR022374">
    <property type="entry name" value="EttA"/>
</dbReference>
<dbReference type="PATRIC" id="fig|1307761.3.peg.2731"/>
<dbReference type="KEGG" id="slr:L21SP2_2741"/>
<keyword evidence="2" id="KW-0547">Nucleotide-binding</keyword>
<dbReference type="SUPFAM" id="SSF52540">
    <property type="entry name" value="P-loop containing nucleoside triphosphate hydrolases"/>
    <property type="match status" value="1"/>
</dbReference>
<dbReference type="GO" id="GO:0005524">
    <property type="term" value="F:ATP binding"/>
    <property type="evidence" value="ECO:0007669"/>
    <property type="project" value="UniProtKB-KW"/>
</dbReference>